<protein>
    <submittedName>
        <fullName evidence="1">Uncharacterized protein</fullName>
    </submittedName>
</protein>
<dbReference type="EMBL" id="JASBWS010000040">
    <property type="protein sequence ID" value="KAJ9106909.1"/>
    <property type="molecule type" value="Genomic_DNA"/>
</dbReference>
<name>A0ACC2W6W8_9TREE</name>
<accession>A0ACC2W6W8</accession>
<evidence type="ECO:0000313" key="1">
    <source>
        <dbReference type="EMBL" id="KAJ9106909.1"/>
    </source>
</evidence>
<reference evidence="1" key="1">
    <citation type="submission" date="2023-04" db="EMBL/GenBank/DDBJ databases">
        <title>Draft Genome sequencing of Naganishia species isolated from polar environments using Oxford Nanopore Technology.</title>
        <authorList>
            <person name="Leo P."/>
            <person name="Venkateswaran K."/>
        </authorList>
    </citation>
    <scope>NUCLEOTIDE SEQUENCE</scope>
    <source>
        <strain evidence="1">MNA-CCFEE 5262</strain>
    </source>
</reference>
<organism evidence="1 2">
    <name type="scientific">Naganishia adeliensis</name>
    <dbReference type="NCBI Taxonomy" id="92952"/>
    <lineage>
        <taxon>Eukaryota</taxon>
        <taxon>Fungi</taxon>
        <taxon>Dikarya</taxon>
        <taxon>Basidiomycota</taxon>
        <taxon>Agaricomycotina</taxon>
        <taxon>Tremellomycetes</taxon>
        <taxon>Filobasidiales</taxon>
        <taxon>Filobasidiaceae</taxon>
        <taxon>Naganishia</taxon>
    </lineage>
</organism>
<dbReference type="Proteomes" id="UP001230649">
    <property type="component" value="Unassembled WGS sequence"/>
</dbReference>
<keyword evidence="2" id="KW-1185">Reference proteome</keyword>
<gene>
    <name evidence="1" type="ORF">QFC20_003918</name>
</gene>
<proteinExistence type="predicted"/>
<comment type="caution">
    <text evidence="1">The sequence shown here is derived from an EMBL/GenBank/DDBJ whole genome shotgun (WGS) entry which is preliminary data.</text>
</comment>
<sequence>MSSRGRSPSPRSITSSARGKKTSDSKMETDGDRDRSGSRGRNDKAHSASPSRSGVRGRTRSKSNASMRSRSRSRSRSIPPPRIPKDSRDSHVAGRGAGMKVVIVSGLTKNVRREHLEEIFGKYGRVTGLDLPTFAISGQNRGKAAIEFATSADAEKAQDHMDQGQLDGRGRGEWTFGTDLKLDIEGTGEEPGEDRIGAVDLDTSKTGTRTGMDLDLAADEMVDTVLAAGRAVVRGTSNPAVLDMVDSVPVPVPVPDMDATGMILDTDSPSEMQEDQARMIDVGDRTLDQDPLCRETAQLDGARAEGDVTRDRSAPVRAVGLVLPGPEVTPGPGRTLHTPLGLAHVHCRRQDLDHHTRKDLEVDRVREVSAVKAIREVPPGKQNRRDEARVHESRRR</sequence>
<evidence type="ECO:0000313" key="2">
    <source>
        <dbReference type="Proteomes" id="UP001230649"/>
    </source>
</evidence>